<proteinExistence type="predicted"/>
<dbReference type="RefSeq" id="WP_109625145.1">
    <property type="nucleotide sequence ID" value="NZ_JANKBI010000005.1"/>
</dbReference>
<evidence type="ECO:0000313" key="3">
    <source>
        <dbReference type="EMBL" id="PWJ78217.1"/>
    </source>
</evidence>
<evidence type="ECO:0000313" key="4">
    <source>
        <dbReference type="Proteomes" id="UP000245412"/>
    </source>
</evidence>
<dbReference type="Gene3D" id="3.40.190.10">
    <property type="entry name" value="Periplasmic binding protein-like II"/>
    <property type="match status" value="2"/>
</dbReference>
<gene>
    <name evidence="3" type="ORF">C7383_102353</name>
</gene>
<feature type="domain" description="DUF3502" evidence="2">
    <location>
        <begin position="434"/>
        <end position="501"/>
    </location>
</feature>
<evidence type="ECO:0000256" key="1">
    <source>
        <dbReference type="SAM" id="SignalP"/>
    </source>
</evidence>
<dbReference type="AlphaFoldDB" id="A0AB73T8Q8"/>
<protein>
    <submittedName>
        <fullName evidence="3">Aldouronate transport system substrate-binding protein</fullName>
    </submittedName>
</protein>
<keyword evidence="1" id="KW-0732">Signal</keyword>
<keyword evidence="4" id="KW-1185">Reference proteome</keyword>
<reference evidence="3 4" key="1">
    <citation type="submission" date="2018-05" db="EMBL/GenBank/DDBJ databases">
        <authorList>
            <person name="Goeker M."/>
            <person name="Huntemann M."/>
            <person name="Clum A."/>
            <person name="Pillay M."/>
            <person name="Palaniappan K."/>
            <person name="Varghese N."/>
            <person name="Mikhailova N."/>
            <person name="Stamatis D."/>
            <person name="Reddy T."/>
            <person name="Daum C."/>
            <person name="Shapiro N."/>
            <person name="Ivanova N."/>
            <person name="Kyrpides N."/>
            <person name="Woyke T."/>
        </authorList>
    </citation>
    <scope>NUCLEOTIDE SEQUENCE [LARGE SCALE GENOMIC DNA]</scope>
    <source>
        <strain evidence="3 4">DSM 26524</strain>
    </source>
</reference>
<dbReference type="Pfam" id="PF12010">
    <property type="entry name" value="DUF3502"/>
    <property type="match status" value="1"/>
</dbReference>
<organism evidence="3 4">
    <name type="scientific">Murimonas intestini</name>
    <dbReference type="NCBI Taxonomy" id="1337051"/>
    <lineage>
        <taxon>Bacteria</taxon>
        <taxon>Bacillati</taxon>
        <taxon>Bacillota</taxon>
        <taxon>Clostridia</taxon>
        <taxon>Lachnospirales</taxon>
        <taxon>Lachnospiraceae</taxon>
        <taxon>Murimonas</taxon>
    </lineage>
</organism>
<evidence type="ECO:0000259" key="2">
    <source>
        <dbReference type="Pfam" id="PF12010"/>
    </source>
</evidence>
<dbReference type="Proteomes" id="UP000245412">
    <property type="component" value="Unassembled WGS sequence"/>
</dbReference>
<feature type="chain" id="PRO_5044494555" evidence="1">
    <location>
        <begin position="28"/>
        <end position="504"/>
    </location>
</feature>
<name>A0AB73T8Q8_9FIRM</name>
<accession>A0AB73T8Q8</accession>
<dbReference type="InterPro" id="IPR006059">
    <property type="entry name" value="SBP"/>
</dbReference>
<dbReference type="EMBL" id="QGGY01000002">
    <property type="protein sequence ID" value="PWJ78217.1"/>
    <property type="molecule type" value="Genomic_DNA"/>
</dbReference>
<sequence>MKLKRAAALAMSAVMAMGMTSGMTVSAAEDDIYEIVIQYPTLGTTPPDLQKVEDGINARVESEIGVHVTFYPVSAFETNNTTSLMVSSGEKLDLAISIFEGGVANYVNKGMLIELDDLVEEYGQDILTAEGIAMNGGYFNGALYGIPTEEKMARVKAFECRKDLLDKYNIEYDENKIYTADELTDIFKVVQEGEGGAFHCVAINGSEDPLYSFFDHTDQLGATYASGVLTDYGNGGDEIVNYFETAEFESFCNTVRTWFEEGYLSKDCNTVTDSSLVQMQTGNYFGMFSSAEPDMILNHTRLMQDYVGTEIVPLYTSAPTSMTQLYQVTQWMIPITCDNPEKTMEFLYLTYKDKDLINLIYRGIEGEHWNFQEGSDCLIEYPEGIDSSNTPYTAILNVWGDKMQDYQLPPMDETYYDKMKEFNESVKEEHISKALGYCFNSEPVKTQYAAVSDVITQYQAVLGLGVVDPATELENFRSSLKAAGIDEVIAENQRQYDEWKAAQE</sequence>
<comment type="caution">
    <text evidence="3">The sequence shown here is derived from an EMBL/GenBank/DDBJ whole genome shotgun (WGS) entry which is preliminary data.</text>
</comment>
<dbReference type="InterPro" id="IPR022627">
    <property type="entry name" value="DUF3502"/>
</dbReference>
<dbReference type="SUPFAM" id="SSF53850">
    <property type="entry name" value="Periplasmic binding protein-like II"/>
    <property type="match status" value="1"/>
</dbReference>
<feature type="signal peptide" evidence="1">
    <location>
        <begin position="1"/>
        <end position="27"/>
    </location>
</feature>
<dbReference type="Pfam" id="PF01547">
    <property type="entry name" value="SBP_bac_1"/>
    <property type="match status" value="1"/>
</dbReference>